<dbReference type="Proteomes" id="UP000000268">
    <property type="component" value="Chromosome"/>
</dbReference>
<keyword evidence="1" id="KW-0812">Transmembrane</keyword>
<gene>
    <name evidence="3" type="ordered locus">AM1_5882</name>
</gene>
<dbReference type="OrthoDB" id="581394at2"/>
<protein>
    <recommendedName>
        <fullName evidence="2">DUF7305 domain-containing protein</fullName>
    </recommendedName>
</protein>
<dbReference type="EMBL" id="CP000828">
    <property type="protein sequence ID" value="ABW30823.1"/>
    <property type="molecule type" value="Genomic_DNA"/>
</dbReference>
<proteinExistence type="predicted"/>
<dbReference type="RefSeq" id="WP_012166030.1">
    <property type="nucleotide sequence ID" value="NC_009925.1"/>
</dbReference>
<evidence type="ECO:0000259" key="2">
    <source>
        <dbReference type="Pfam" id="PF23981"/>
    </source>
</evidence>
<name>B0C1I9_ACAM1</name>
<keyword evidence="4" id="KW-1185">Reference proteome</keyword>
<reference evidence="3 4" key="1">
    <citation type="journal article" date="2008" name="Proc. Natl. Acad. Sci. U.S.A.">
        <title>Niche adaptation and genome expansion in the chlorophyll d-producing cyanobacterium Acaryochloris marina.</title>
        <authorList>
            <person name="Swingley W.D."/>
            <person name="Chen M."/>
            <person name="Cheung P.C."/>
            <person name="Conrad A.L."/>
            <person name="Dejesa L.C."/>
            <person name="Hao J."/>
            <person name="Honchak B.M."/>
            <person name="Karbach L.E."/>
            <person name="Kurdoglu A."/>
            <person name="Lahiri S."/>
            <person name="Mastrian S.D."/>
            <person name="Miyashita H."/>
            <person name="Page L."/>
            <person name="Ramakrishna P."/>
            <person name="Satoh S."/>
            <person name="Sattley W.M."/>
            <person name="Shimada Y."/>
            <person name="Taylor H.L."/>
            <person name="Tomo T."/>
            <person name="Tsuchiya T."/>
            <person name="Wang Z.T."/>
            <person name="Raymond J."/>
            <person name="Mimuro M."/>
            <person name="Blankenship R.E."/>
            <person name="Touchman J.W."/>
        </authorList>
    </citation>
    <scope>NUCLEOTIDE SEQUENCE [LARGE SCALE GENOMIC DNA]</scope>
    <source>
        <strain evidence="4">MBIC 11017</strain>
    </source>
</reference>
<feature type="domain" description="DUF7305" evidence="2">
    <location>
        <begin position="287"/>
        <end position="412"/>
    </location>
</feature>
<organism evidence="3 4">
    <name type="scientific">Acaryochloris marina (strain MBIC 11017)</name>
    <dbReference type="NCBI Taxonomy" id="329726"/>
    <lineage>
        <taxon>Bacteria</taxon>
        <taxon>Bacillati</taxon>
        <taxon>Cyanobacteriota</taxon>
        <taxon>Cyanophyceae</taxon>
        <taxon>Acaryochloridales</taxon>
        <taxon>Acaryochloridaceae</taxon>
        <taxon>Acaryochloris</taxon>
    </lineage>
</organism>
<accession>B0C1I9</accession>
<keyword evidence="1" id="KW-0472">Membrane</keyword>
<dbReference type="InterPro" id="IPR055729">
    <property type="entry name" value="DUF7305"/>
</dbReference>
<sequence length="449" mass="46967">MLKSRRKTTDEGFALPIAIGFGLIMVLVALTLSIKSRDDQVSAVSQKQTTASTTVAEGGISRTLGFLNHNYHMLLRSNYDPNSLLGSDSPDEWSFLTKPPPCFTGVNDILTGKIPTNAPADTYTVEAYRYSDPDGISNSGDETGTLIVKGHPPNSSAVSRIQQTMNISQSTSLASFPGLMAQDITLGNNDVLGAISGNVVCTDTLNCVVPVSGCVNGQPTNAGLRTAIDALNNSVVQGQIYVRDVTWPPVPAIPSGAINVSISSATSFPRTGDSVGADGAYHYQVSDITLSGSDQVTVDTTSAPIYFYVTGDIAMSGQATLAHTCSGSANNCGTYGSGLGSPERFRIYGNADDGDSFSDQDFILNGGATATNVFIHAPDARMGINGGSSNPDIRGAIWVREWDGSSSNTAEITVPNAMKQLLTDSGVVVTSASHKTSAATSWTRLEATP</sequence>
<dbReference type="STRING" id="329726.AM1_5882"/>
<dbReference type="AlphaFoldDB" id="B0C1I9"/>
<dbReference type="HOGENOM" id="CLU_517699_0_0_3"/>
<dbReference type="KEGG" id="amr:AM1_5882"/>
<dbReference type="Pfam" id="PF23981">
    <property type="entry name" value="DUF7305"/>
    <property type="match status" value="1"/>
</dbReference>
<evidence type="ECO:0000313" key="4">
    <source>
        <dbReference type="Proteomes" id="UP000000268"/>
    </source>
</evidence>
<feature type="transmembrane region" description="Helical" evidence="1">
    <location>
        <begin position="12"/>
        <end position="34"/>
    </location>
</feature>
<evidence type="ECO:0000313" key="3">
    <source>
        <dbReference type="EMBL" id="ABW30823.1"/>
    </source>
</evidence>
<keyword evidence="1" id="KW-1133">Transmembrane helix</keyword>
<dbReference type="eggNOG" id="COG4726">
    <property type="taxonomic scope" value="Bacteria"/>
</dbReference>
<evidence type="ECO:0000256" key="1">
    <source>
        <dbReference type="SAM" id="Phobius"/>
    </source>
</evidence>